<keyword evidence="3" id="KW-1185">Reference proteome</keyword>
<comment type="caution">
    <text evidence="2">The sequence shown here is derived from an EMBL/GenBank/DDBJ whole genome shotgun (WGS) entry which is preliminary data.</text>
</comment>
<dbReference type="Pfam" id="PF01582">
    <property type="entry name" value="TIR"/>
    <property type="match status" value="1"/>
</dbReference>
<proteinExistence type="predicted"/>
<protein>
    <submittedName>
        <fullName evidence="2">Disease resistance protein RPP1</fullName>
    </submittedName>
</protein>
<feature type="domain" description="TIR" evidence="1">
    <location>
        <begin position="1"/>
        <end position="88"/>
    </location>
</feature>
<gene>
    <name evidence="2" type="ORF">V5N11_006302</name>
</gene>
<sequence length="200" mass="23223">MKCREELAQIVMAIFYKVDPYDVKMLTGEFGKVFKNTCVGKTKSKEDIKRWRHALGKVATIAGLYHSSKWDNEAAMIERITTDVSNELIRSAPSSDFNSLVGIRTHKKKMEPFLGLKSRIGKSTIARFLFGEYSHKFQLSVFMDNIKRRYPNFCHDEYSTKLQLQKDFLSQIINHEDIKIHHLGVARKRQIKRQESTCCS</sequence>
<dbReference type="InterPro" id="IPR000157">
    <property type="entry name" value="TIR_dom"/>
</dbReference>
<name>A0ABD1A4N5_CARAN</name>
<dbReference type="InterPro" id="IPR035897">
    <property type="entry name" value="Toll_tir_struct_dom_sf"/>
</dbReference>
<organism evidence="2 3">
    <name type="scientific">Cardamine amara subsp. amara</name>
    <dbReference type="NCBI Taxonomy" id="228776"/>
    <lineage>
        <taxon>Eukaryota</taxon>
        <taxon>Viridiplantae</taxon>
        <taxon>Streptophyta</taxon>
        <taxon>Embryophyta</taxon>
        <taxon>Tracheophyta</taxon>
        <taxon>Spermatophyta</taxon>
        <taxon>Magnoliopsida</taxon>
        <taxon>eudicotyledons</taxon>
        <taxon>Gunneridae</taxon>
        <taxon>Pentapetalae</taxon>
        <taxon>rosids</taxon>
        <taxon>malvids</taxon>
        <taxon>Brassicales</taxon>
        <taxon>Brassicaceae</taxon>
        <taxon>Cardamineae</taxon>
        <taxon>Cardamine</taxon>
    </lineage>
</organism>
<dbReference type="PANTHER" id="PTHR11017">
    <property type="entry name" value="LEUCINE-RICH REPEAT-CONTAINING PROTEIN"/>
    <property type="match status" value="1"/>
</dbReference>
<dbReference type="InterPro" id="IPR044974">
    <property type="entry name" value="Disease_R_plants"/>
</dbReference>
<reference evidence="2 3" key="1">
    <citation type="submission" date="2024-04" db="EMBL/GenBank/DDBJ databases">
        <title>Genome assembly C_amara_ONT_v2.</title>
        <authorList>
            <person name="Yant L."/>
            <person name="Moore C."/>
            <person name="Slenker M."/>
        </authorList>
    </citation>
    <scope>NUCLEOTIDE SEQUENCE [LARGE SCALE GENOMIC DNA]</scope>
    <source>
        <tissue evidence="2">Leaf</tissue>
    </source>
</reference>
<dbReference type="PROSITE" id="PS50104">
    <property type="entry name" value="TIR"/>
    <property type="match status" value="1"/>
</dbReference>
<dbReference type="EMBL" id="JBANAX010000584">
    <property type="protein sequence ID" value="KAL1201762.1"/>
    <property type="molecule type" value="Genomic_DNA"/>
</dbReference>
<dbReference type="Proteomes" id="UP001558713">
    <property type="component" value="Unassembled WGS sequence"/>
</dbReference>
<dbReference type="Gene3D" id="3.40.50.10140">
    <property type="entry name" value="Toll/interleukin-1 receptor homology (TIR) domain"/>
    <property type="match status" value="1"/>
</dbReference>
<evidence type="ECO:0000313" key="3">
    <source>
        <dbReference type="Proteomes" id="UP001558713"/>
    </source>
</evidence>
<evidence type="ECO:0000313" key="2">
    <source>
        <dbReference type="EMBL" id="KAL1201762.1"/>
    </source>
</evidence>
<accession>A0ABD1A4N5</accession>
<dbReference type="PANTHER" id="PTHR11017:SF366">
    <property type="entry name" value="ADP-RIBOSYL CYCLASE_CYCLIC ADP-RIBOSE HYDROLASE"/>
    <property type="match status" value="1"/>
</dbReference>
<dbReference type="SUPFAM" id="SSF52200">
    <property type="entry name" value="Toll/Interleukin receptor TIR domain"/>
    <property type="match status" value="1"/>
</dbReference>
<dbReference type="AlphaFoldDB" id="A0ABD1A4N5"/>
<evidence type="ECO:0000259" key="1">
    <source>
        <dbReference type="PROSITE" id="PS50104"/>
    </source>
</evidence>